<evidence type="ECO:0000313" key="3">
    <source>
        <dbReference type="Proteomes" id="UP000245081"/>
    </source>
</evidence>
<dbReference type="OrthoDB" id="8526313at2"/>
<sequence>MKKLLLVFFMLVAMSMQVFAAGADLEINTPAIASLKGSMQARHGQLAGFYASGAIGLTRDGLIAVRDANAVPLSQRQNVNSLVSAENGDRNSLYKEIAAANGHPEWESEVRNTFAQRWVQKAQGGWWYQDQSGSWAKK</sequence>
<organism evidence="2 3">
    <name type="scientific">Novimethylophilus kurashikiensis</name>
    <dbReference type="NCBI Taxonomy" id="1825523"/>
    <lineage>
        <taxon>Bacteria</taxon>
        <taxon>Pseudomonadati</taxon>
        <taxon>Pseudomonadota</taxon>
        <taxon>Betaproteobacteria</taxon>
        <taxon>Nitrosomonadales</taxon>
        <taxon>Methylophilaceae</taxon>
        <taxon>Novimethylophilus</taxon>
    </lineage>
</organism>
<accession>A0A2R5F1E9</accession>
<keyword evidence="3" id="KW-1185">Reference proteome</keyword>
<dbReference type="Proteomes" id="UP000245081">
    <property type="component" value="Unassembled WGS sequence"/>
</dbReference>
<evidence type="ECO:0000256" key="1">
    <source>
        <dbReference type="SAM" id="SignalP"/>
    </source>
</evidence>
<dbReference type="AlphaFoldDB" id="A0A2R5F1E9"/>
<name>A0A2R5F1E9_9PROT</name>
<proteinExistence type="predicted"/>
<gene>
    <name evidence="2" type="ORF">NMK_0077</name>
</gene>
<feature type="chain" id="PRO_5015353287" evidence="1">
    <location>
        <begin position="21"/>
        <end position="138"/>
    </location>
</feature>
<evidence type="ECO:0000313" key="2">
    <source>
        <dbReference type="EMBL" id="GBG12546.1"/>
    </source>
</evidence>
<dbReference type="Pfam" id="PF07027">
    <property type="entry name" value="DUF1318"/>
    <property type="match status" value="1"/>
</dbReference>
<dbReference type="InterPro" id="IPR008309">
    <property type="entry name" value="YdbL"/>
</dbReference>
<keyword evidence="1" id="KW-0732">Signal</keyword>
<dbReference type="PIRSF" id="PIRSF025560">
    <property type="entry name" value="UCP025560"/>
    <property type="match status" value="1"/>
</dbReference>
<reference evidence="2 3" key="1">
    <citation type="journal article" date="2018" name="Environ. Microbiol.">
        <title>Isolation and genomic characterization of Novimethylophilus kurashikiensis gen. nov. sp. nov., a new lanthanide-dependent methylotrophic species of Methylophilaceae.</title>
        <authorList>
            <person name="Lv H."/>
            <person name="Sahin N."/>
            <person name="Tani A."/>
        </authorList>
    </citation>
    <scope>NUCLEOTIDE SEQUENCE [LARGE SCALE GENOMIC DNA]</scope>
    <source>
        <strain evidence="2 3">La2-4</strain>
    </source>
</reference>
<feature type="signal peptide" evidence="1">
    <location>
        <begin position="1"/>
        <end position="20"/>
    </location>
</feature>
<dbReference type="RefSeq" id="WP_109013780.1">
    <property type="nucleotide sequence ID" value="NZ_BDOQ01000001.1"/>
</dbReference>
<comment type="caution">
    <text evidence="2">The sequence shown here is derived from an EMBL/GenBank/DDBJ whole genome shotgun (WGS) entry which is preliminary data.</text>
</comment>
<dbReference type="EMBL" id="BDOQ01000001">
    <property type="protein sequence ID" value="GBG12546.1"/>
    <property type="molecule type" value="Genomic_DNA"/>
</dbReference>
<protein>
    <submittedName>
        <fullName evidence="2">Cellobiose phosphorylase</fullName>
    </submittedName>
</protein>